<dbReference type="Gene3D" id="3.30.700.10">
    <property type="entry name" value="Glycoprotein, Type 4 Pilin"/>
    <property type="match status" value="1"/>
</dbReference>
<dbReference type="KEGG" id="mri:Mal4_33140"/>
<organism evidence="3 4">
    <name type="scientific">Maioricimonas rarisocia</name>
    <dbReference type="NCBI Taxonomy" id="2528026"/>
    <lineage>
        <taxon>Bacteria</taxon>
        <taxon>Pseudomonadati</taxon>
        <taxon>Planctomycetota</taxon>
        <taxon>Planctomycetia</taxon>
        <taxon>Planctomycetales</taxon>
        <taxon>Planctomycetaceae</taxon>
        <taxon>Maioricimonas</taxon>
    </lineage>
</organism>
<proteinExistence type="predicted"/>
<keyword evidence="1" id="KW-1133">Transmembrane helix</keyword>
<sequence length="351" mass="38190">MNRRRSRFHGFTLIELLVVIAIIAILIALLLPAVQQAREAARRTQCRNNLHQIGLALHNYHDVHQVFPPGHQYRPGTLDNAGSGTVSGGTAGRSDGHGWAWSAYILPQVDQAPLFNQFDFNVSLADVAHGGTASTTSMNAALAGTLSPWARCPTSTAPDTRNSGAINPHAVSTYKASSGSFHGNVAGWPYSNQKRRNGLFYRDSRVKMRDITDGTSNTFAVGEHRYLSGYSTNAALYGTVHPSDGLTSGRSSWLMAHCEFGLNVPPTAPGAWRNNSFSSHHEGGAFFLMADGAVRFINENIDHTARCWNQPGHSTNPCTLPRFDRDNNPGATFGLYQRLGGRNDELSIGEF</sequence>
<name>A0A517Z919_9PLAN</name>
<evidence type="ECO:0000256" key="1">
    <source>
        <dbReference type="SAM" id="Phobius"/>
    </source>
</evidence>
<keyword evidence="4" id="KW-1185">Reference proteome</keyword>
<dbReference type="InterPro" id="IPR045584">
    <property type="entry name" value="Pilin-like"/>
</dbReference>
<dbReference type="PROSITE" id="PS00409">
    <property type="entry name" value="PROKAR_NTER_METHYL"/>
    <property type="match status" value="1"/>
</dbReference>
<dbReference type="InterPro" id="IPR027558">
    <property type="entry name" value="Pre_pil_HX9DG_C"/>
</dbReference>
<dbReference type="NCBIfam" id="TIGR04294">
    <property type="entry name" value="pre_pil_HX9DG"/>
    <property type="match status" value="1"/>
</dbReference>
<feature type="domain" description="DUF1559" evidence="2">
    <location>
        <begin position="35"/>
        <end position="303"/>
    </location>
</feature>
<dbReference type="SUPFAM" id="SSF54523">
    <property type="entry name" value="Pili subunits"/>
    <property type="match status" value="1"/>
</dbReference>
<evidence type="ECO:0000313" key="4">
    <source>
        <dbReference type="Proteomes" id="UP000320496"/>
    </source>
</evidence>
<dbReference type="Pfam" id="PF07596">
    <property type="entry name" value="SBP_bac_10"/>
    <property type="match status" value="1"/>
</dbReference>
<dbReference type="EMBL" id="CP036275">
    <property type="protein sequence ID" value="QDU38982.1"/>
    <property type="molecule type" value="Genomic_DNA"/>
</dbReference>
<keyword evidence="1" id="KW-0812">Transmembrane</keyword>
<dbReference type="Pfam" id="PF07963">
    <property type="entry name" value="N_methyl"/>
    <property type="match status" value="1"/>
</dbReference>
<dbReference type="OrthoDB" id="287512at2"/>
<feature type="transmembrane region" description="Helical" evidence="1">
    <location>
        <begin position="12"/>
        <end position="34"/>
    </location>
</feature>
<dbReference type="Proteomes" id="UP000320496">
    <property type="component" value="Chromosome"/>
</dbReference>
<accession>A0A517Z919</accession>
<reference evidence="3 4" key="1">
    <citation type="submission" date="2019-02" db="EMBL/GenBank/DDBJ databases">
        <title>Deep-cultivation of Planctomycetes and their phenomic and genomic characterization uncovers novel biology.</title>
        <authorList>
            <person name="Wiegand S."/>
            <person name="Jogler M."/>
            <person name="Boedeker C."/>
            <person name="Pinto D."/>
            <person name="Vollmers J."/>
            <person name="Rivas-Marin E."/>
            <person name="Kohn T."/>
            <person name="Peeters S.H."/>
            <person name="Heuer A."/>
            <person name="Rast P."/>
            <person name="Oberbeckmann S."/>
            <person name="Bunk B."/>
            <person name="Jeske O."/>
            <person name="Meyerdierks A."/>
            <person name="Storesund J.E."/>
            <person name="Kallscheuer N."/>
            <person name="Luecker S."/>
            <person name="Lage O.M."/>
            <person name="Pohl T."/>
            <person name="Merkel B.J."/>
            <person name="Hornburger P."/>
            <person name="Mueller R.-W."/>
            <person name="Bruemmer F."/>
            <person name="Labrenz M."/>
            <person name="Spormann A.M."/>
            <person name="Op den Camp H."/>
            <person name="Overmann J."/>
            <person name="Amann R."/>
            <person name="Jetten M.S.M."/>
            <person name="Mascher T."/>
            <person name="Medema M.H."/>
            <person name="Devos D.P."/>
            <person name="Kaster A.-K."/>
            <person name="Ovreas L."/>
            <person name="Rohde M."/>
            <person name="Galperin M.Y."/>
            <person name="Jogler C."/>
        </authorList>
    </citation>
    <scope>NUCLEOTIDE SEQUENCE [LARGE SCALE GENOMIC DNA]</scope>
    <source>
        <strain evidence="3 4">Mal4</strain>
    </source>
</reference>
<dbReference type="NCBIfam" id="TIGR02532">
    <property type="entry name" value="IV_pilin_GFxxxE"/>
    <property type="match status" value="1"/>
</dbReference>
<keyword evidence="1" id="KW-0472">Membrane</keyword>
<evidence type="ECO:0000313" key="3">
    <source>
        <dbReference type="EMBL" id="QDU38982.1"/>
    </source>
</evidence>
<dbReference type="RefSeq" id="WP_145370212.1">
    <property type="nucleotide sequence ID" value="NZ_CP036275.1"/>
</dbReference>
<dbReference type="PANTHER" id="PTHR30093">
    <property type="entry name" value="GENERAL SECRETION PATHWAY PROTEIN G"/>
    <property type="match status" value="1"/>
</dbReference>
<evidence type="ECO:0000259" key="2">
    <source>
        <dbReference type="Pfam" id="PF07596"/>
    </source>
</evidence>
<dbReference type="InterPro" id="IPR012902">
    <property type="entry name" value="N_methyl_site"/>
</dbReference>
<dbReference type="PANTHER" id="PTHR30093:SF2">
    <property type="entry name" value="TYPE II SECRETION SYSTEM PROTEIN H"/>
    <property type="match status" value="1"/>
</dbReference>
<dbReference type="InterPro" id="IPR011453">
    <property type="entry name" value="DUF1559"/>
</dbReference>
<gene>
    <name evidence="3" type="ORF">Mal4_33140</name>
</gene>
<dbReference type="AlphaFoldDB" id="A0A517Z919"/>
<protein>
    <submittedName>
        <fullName evidence="3">Putative major pilin subunit</fullName>
    </submittedName>
</protein>